<gene>
    <name evidence="6" type="primary">glgE</name>
    <name evidence="8" type="ORF">ADIARSV_2149</name>
</gene>
<evidence type="ECO:0000256" key="3">
    <source>
        <dbReference type="ARBA" id="ARBA00022679"/>
    </source>
</evidence>
<dbReference type="Gene3D" id="1.20.58.80">
    <property type="entry name" value="Phosphotransferase system, lactose/cellobiose-type IIA subunit"/>
    <property type="match status" value="1"/>
</dbReference>
<feature type="active site" description="Proton donor" evidence="6">
    <location>
        <position position="409"/>
    </location>
</feature>
<dbReference type="PANTHER" id="PTHR47786">
    <property type="entry name" value="ALPHA-1,4-GLUCAN:MALTOSE-1-PHOSPHATE MALTOSYLTRANSFERASE"/>
    <property type="match status" value="1"/>
</dbReference>
<evidence type="ECO:0000313" key="9">
    <source>
        <dbReference type="Proteomes" id="UP000014174"/>
    </source>
</evidence>
<dbReference type="InterPro" id="IPR017853">
    <property type="entry name" value="GH"/>
</dbReference>
<dbReference type="GO" id="GO:0016758">
    <property type="term" value="F:hexosyltransferase activity"/>
    <property type="evidence" value="ECO:0007669"/>
    <property type="project" value="UniProtKB-UniRule"/>
</dbReference>
<dbReference type="AlphaFoldDB" id="R9GS51"/>
<dbReference type="InterPro" id="IPR026585">
    <property type="entry name" value="GlgE"/>
</dbReference>
<dbReference type="InterPro" id="IPR013783">
    <property type="entry name" value="Ig-like_fold"/>
</dbReference>
<keyword evidence="3 6" id="KW-0808">Transferase</keyword>
<feature type="active site" description="Nucleophile" evidence="6">
    <location>
        <position position="380"/>
    </location>
</feature>
<feature type="binding site" evidence="6">
    <location>
        <begin position="521"/>
        <end position="522"/>
    </location>
    <ligand>
        <name>alpha-maltose 1-phosphate</name>
        <dbReference type="ChEBI" id="CHEBI:63576"/>
    </ligand>
</feature>
<evidence type="ECO:0000256" key="2">
    <source>
        <dbReference type="ARBA" id="ARBA00022676"/>
    </source>
</evidence>
<keyword evidence="2 6" id="KW-0328">Glycosyltransferase</keyword>
<sequence length="651" mass="75283">MVDSKGRRRVIISNVSPVVEGGQYPAKSAVDEYITISADIFSDGHDEIAASVLVRHIDDPDWVEYPMSHIINDRWAYQLKTDKQGFYTFKVQGWVDHFITWQKGLKKKQAAGQDLSVDLQIGADLIEQAQLKVSKIEKAQIDFWISALKDPISQEDGVVLAMNTELTEVVRSYKDENLISLSPQHEIETERKKAAFSSWYELFPRSASAAQGEHGTFQDVQKLLPRVAKMGFDVLYFPPIHPIGEKNRKGKNNSLVATAEDPGSPWAIGNRTGGHKDIHPELGSLEDFKTLVEEAKKTGIEIAMDIAYQCAPDHPYVKDHPQWFKWRPDGSVQYAENPPKKYEDILPINFETEDWKDLWQELQDVILYWIDQGVRIFRIDNPHTKAFLFWEWMIAGIRKKYPDVIFLAEAFTRPRLMERLGKAGFTQSYTYFTWRNTKHDIEEYMNELVNSQMRFFFRPNFWPNTPDILPPELASGGENAHIMRIILASTLSSNYGIYGPVYEFGINTTHPGKEEYTNNEKYELKHWDWDRYTRIKEIITRINKIRHQNTALQTTWNIAFAETTNDQIISYAKKDPESGNIILVVVNLDVFNLQGAHIKLPADHLGIKPGNQYRLKDLLSGSTYTWQDEWNYVQLNPYEMPAHIFKLEPYN</sequence>
<dbReference type="EC" id="2.4.99.16" evidence="6"/>
<evidence type="ECO:0000256" key="1">
    <source>
        <dbReference type="ARBA" id="ARBA00011738"/>
    </source>
</evidence>
<feature type="domain" description="Glycosyl hydrolase family 13 catalytic" evidence="7">
    <location>
        <begin position="197"/>
        <end position="546"/>
    </location>
</feature>
<comment type="caution">
    <text evidence="8">The sequence shown here is derived from an EMBL/GenBank/DDBJ whole genome shotgun (WGS) entry which is preliminary data.</text>
</comment>
<keyword evidence="9" id="KW-1185">Reference proteome</keyword>
<proteinExistence type="inferred from homology"/>
<evidence type="ECO:0000256" key="5">
    <source>
        <dbReference type="ARBA" id="ARBA00048735"/>
    </source>
</evidence>
<organism evidence="8 9">
    <name type="scientific">Arcticibacter svalbardensis MN12-7</name>
    <dbReference type="NCBI Taxonomy" id="1150600"/>
    <lineage>
        <taxon>Bacteria</taxon>
        <taxon>Pseudomonadati</taxon>
        <taxon>Bacteroidota</taxon>
        <taxon>Sphingobacteriia</taxon>
        <taxon>Sphingobacteriales</taxon>
        <taxon>Sphingobacteriaceae</taxon>
        <taxon>Arcticibacter</taxon>
    </lineage>
</organism>
<evidence type="ECO:0000256" key="6">
    <source>
        <dbReference type="HAMAP-Rule" id="MF_02124"/>
    </source>
</evidence>
<dbReference type="InterPro" id="IPR049171">
    <property type="entry name" value="GLGE_C"/>
</dbReference>
<comment type="function">
    <text evidence="6">Maltosyltransferase that uses maltose 1-phosphate (M1P) as the sugar donor to elongate linear or branched alpha-(1-&gt;4)-glucans. Is involved in a branched alpha-glucan biosynthetic pathway from trehalose, together with TreS, Mak and GlgB.</text>
</comment>
<accession>R9GS51</accession>
<dbReference type="CDD" id="cd11344">
    <property type="entry name" value="AmyAc_GlgE_like"/>
    <property type="match status" value="1"/>
</dbReference>
<keyword evidence="8" id="KW-0326">Glycosidase</keyword>
<dbReference type="STRING" id="1150600.ADIARSV_2149"/>
<feature type="binding site" evidence="6">
    <location>
        <position position="249"/>
    </location>
    <ligand>
        <name>alpha-maltose 1-phosphate</name>
        <dbReference type="ChEBI" id="CHEBI:63576"/>
    </ligand>
</feature>
<dbReference type="SMART" id="SM00642">
    <property type="entry name" value="Aamy"/>
    <property type="match status" value="1"/>
</dbReference>
<dbReference type="HAMAP" id="MF_02124">
    <property type="entry name" value="GlgE"/>
    <property type="match status" value="1"/>
</dbReference>
<comment type="catalytic activity">
    <reaction evidence="5 6">
        <text>alpha-maltose 1-phosphate + [(1-&gt;4)-alpha-D-glucosyl](n) = [(1-&gt;4)-alpha-D-glucosyl](n+2) + phosphate</text>
        <dbReference type="Rhea" id="RHEA:42692"/>
        <dbReference type="Rhea" id="RHEA-COMP:9584"/>
        <dbReference type="Rhea" id="RHEA-COMP:10183"/>
        <dbReference type="ChEBI" id="CHEBI:15444"/>
        <dbReference type="ChEBI" id="CHEBI:43474"/>
        <dbReference type="ChEBI" id="CHEBI:63576"/>
        <dbReference type="EC" id="2.4.99.16"/>
    </reaction>
</comment>
<protein>
    <recommendedName>
        <fullName evidence="6">Alpha-1,4-glucan:maltose-1-phosphate maltosyltransferase</fullName>
        <shortName evidence="6">GMPMT</shortName>
        <ecNumber evidence="6">2.4.99.16</ecNumber>
    </recommendedName>
    <alternativeName>
        <fullName evidence="6">(1-&gt;4)-alpha-D-glucan:maltose-1-phosphate alpha-D-maltosyltransferase</fullName>
    </alternativeName>
</protein>
<comment type="similarity">
    <text evidence="6">Belongs to the glycosyl hydrolase 13 family. GlgE subfamily.</text>
</comment>
<dbReference type="Pfam" id="PF11896">
    <property type="entry name" value="GlgE_dom_N_S"/>
    <property type="match status" value="1"/>
</dbReference>
<dbReference type="eggNOG" id="COG0366">
    <property type="taxonomic scope" value="Bacteria"/>
</dbReference>
<dbReference type="Gene3D" id="2.60.40.1180">
    <property type="entry name" value="Golgi alpha-mannosidase II"/>
    <property type="match status" value="1"/>
</dbReference>
<dbReference type="PANTHER" id="PTHR47786:SF2">
    <property type="entry name" value="GLYCOSYL HYDROLASE FAMILY 13 CATALYTIC DOMAIN-CONTAINING PROTEIN"/>
    <property type="match status" value="1"/>
</dbReference>
<feature type="binding site" evidence="6">
    <location>
        <position position="344"/>
    </location>
    <ligand>
        <name>alpha-maltose 1-phosphate</name>
        <dbReference type="ChEBI" id="CHEBI:63576"/>
    </ligand>
</feature>
<comment type="subunit">
    <text evidence="1 6">Homodimer.</text>
</comment>
<reference evidence="8 9" key="1">
    <citation type="journal article" date="2013" name="Genome Announc.">
        <title>Draft Genome Sequence of Arcticibacter svalbardensis Strain MN12-7T, a Member of the Family Sphingobacteriaceae Isolated from an Arctic Soil Sample.</title>
        <authorList>
            <person name="Shivaji S."/>
            <person name="Ara S."/>
            <person name="Prasad S."/>
            <person name="Manasa B.P."/>
            <person name="Begum Z."/>
            <person name="Singh A."/>
            <person name="Kumar Pinnaka A."/>
        </authorList>
    </citation>
    <scope>NUCLEOTIDE SEQUENCE [LARGE SCALE GENOMIC DNA]</scope>
    <source>
        <strain evidence="8 9">MN12-7</strain>
    </source>
</reference>
<dbReference type="SUPFAM" id="SSF51445">
    <property type="entry name" value="(Trans)glycosidases"/>
    <property type="match status" value="1"/>
</dbReference>
<dbReference type="GO" id="GO:0004553">
    <property type="term" value="F:hydrolase activity, hydrolyzing O-glycosyl compounds"/>
    <property type="evidence" value="ECO:0007669"/>
    <property type="project" value="InterPro"/>
</dbReference>
<evidence type="ECO:0000256" key="4">
    <source>
        <dbReference type="ARBA" id="ARBA00023277"/>
    </source>
</evidence>
<dbReference type="Pfam" id="PF21702">
    <property type="entry name" value="GLGE_C"/>
    <property type="match status" value="1"/>
</dbReference>
<keyword evidence="8" id="KW-0378">Hydrolase</keyword>
<dbReference type="Proteomes" id="UP000014174">
    <property type="component" value="Unassembled WGS sequence"/>
</dbReference>
<keyword evidence="4 6" id="KW-0119">Carbohydrate metabolism</keyword>
<dbReference type="Gene3D" id="2.60.40.10">
    <property type="entry name" value="Immunoglobulins"/>
    <property type="match status" value="1"/>
</dbReference>
<dbReference type="InterPro" id="IPR013780">
    <property type="entry name" value="Glyco_hydro_b"/>
</dbReference>
<dbReference type="EMBL" id="AQPN01000079">
    <property type="protein sequence ID" value="EOR94551.1"/>
    <property type="molecule type" value="Genomic_DNA"/>
</dbReference>
<dbReference type="Gene3D" id="3.20.20.80">
    <property type="entry name" value="Glycosidases"/>
    <property type="match status" value="1"/>
</dbReference>
<feature type="binding site" evidence="6">
    <location>
        <position position="381"/>
    </location>
    <ligand>
        <name>alpha-maltose 1-phosphate</name>
        <dbReference type="ChEBI" id="CHEBI:63576"/>
    </ligand>
</feature>
<dbReference type="InterPro" id="IPR006047">
    <property type="entry name" value="GH13_cat_dom"/>
</dbReference>
<feature type="binding site" evidence="6">
    <location>
        <position position="309"/>
    </location>
    <ligand>
        <name>alpha-maltose 1-phosphate</name>
        <dbReference type="ChEBI" id="CHEBI:63576"/>
    </ligand>
</feature>
<dbReference type="OrthoDB" id="9805159at2"/>
<dbReference type="InterPro" id="IPR021828">
    <property type="entry name" value="GlgE_dom_N/S"/>
</dbReference>
<dbReference type="RefSeq" id="WP_016195383.1">
    <property type="nucleotide sequence ID" value="NZ_AQPN01000079.1"/>
</dbReference>
<dbReference type="SUPFAM" id="SSF51011">
    <property type="entry name" value="Glycosyl hydrolase domain"/>
    <property type="match status" value="1"/>
</dbReference>
<dbReference type="PATRIC" id="fig|1150600.3.peg.2123"/>
<evidence type="ECO:0000313" key="8">
    <source>
        <dbReference type="EMBL" id="EOR94551.1"/>
    </source>
</evidence>
<dbReference type="Pfam" id="PF00128">
    <property type="entry name" value="Alpha-amylase"/>
    <property type="match status" value="1"/>
</dbReference>
<dbReference type="GO" id="GO:0030979">
    <property type="term" value="P:alpha-glucan biosynthetic process"/>
    <property type="evidence" value="ECO:0007669"/>
    <property type="project" value="UniProtKB-UniRule"/>
</dbReference>
<name>R9GS51_9SPHI</name>
<feature type="site" description="Transition state stabilizer" evidence="6">
    <location>
        <position position="467"/>
    </location>
</feature>
<evidence type="ECO:0000259" key="7">
    <source>
        <dbReference type="SMART" id="SM00642"/>
    </source>
</evidence>